<comment type="caution">
    <text evidence="1">The sequence shown here is derived from an EMBL/GenBank/DDBJ whole genome shotgun (WGS) entry which is preliminary data.</text>
</comment>
<accession>A0ACC2W593</accession>
<keyword evidence="2" id="KW-1185">Reference proteome</keyword>
<gene>
    <name evidence="1" type="ORF">QFC20_004073</name>
</gene>
<dbReference type="EMBL" id="JASBWS010000043">
    <property type="protein sequence ID" value="KAJ9106581.1"/>
    <property type="molecule type" value="Genomic_DNA"/>
</dbReference>
<reference evidence="1" key="1">
    <citation type="submission" date="2023-04" db="EMBL/GenBank/DDBJ databases">
        <title>Draft Genome sequencing of Naganishia species isolated from polar environments using Oxford Nanopore Technology.</title>
        <authorList>
            <person name="Leo P."/>
            <person name="Venkateswaran K."/>
        </authorList>
    </citation>
    <scope>NUCLEOTIDE SEQUENCE</scope>
    <source>
        <strain evidence="1">MNA-CCFEE 5262</strain>
    </source>
</reference>
<protein>
    <submittedName>
        <fullName evidence="1">Uncharacterized protein</fullName>
    </submittedName>
</protein>
<proteinExistence type="predicted"/>
<name>A0ACC2W593_9TREE</name>
<organism evidence="1 2">
    <name type="scientific">Naganishia adeliensis</name>
    <dbReference type="NCBI Taxonomy" id="92952"/>
    <lineage>
        <taxon>Eukaryota</taxon>
        <taxon>Fungi</taxon>
        <taxon>Dikarya</taxon>
        <taxon>Basidiomycota</taxon>
        <taxon>Agaricomycotina</taxon>
        <taxon>Tremellomycetes</taxon>
        <taxon>Filobasidiales</taxon>
        <taxon>Filobasidiaceae</taxon>
        <taxon>Naganishia</taxon>
    </lineage>
</organism>
<evidence type="ECO:0000313" key="1">
    <source>
        <dbReference type="EMBL" id="KAJ9106581.1"/>
    </source>
</evidence>
<evidence type="ECO:0000313" key="2">
    <source>
        <dbReference type="Proteomes" id="UP001230649"/>
    </source>
</evidence>
<sequence>MTEDLTVSSQLPSSSLPLAAIDYNQQSANVSSDWTATKTLPKSSQATPSYLSRNTGHNGPDSSTSTTPPPHPTDIGHPMSAALEEDDLLFEVDFDTETLEQMHSVYEKDRFPTEDRVQQLAAQAARRMDSTDEGASLPDEAELQRRIREWFSKERTKDAKNGKPLPTPGTMSPKHNSFGNAGGMPNDSQAIQLPMPPAFGNLGLRNSNLESPSAGTSARNGAHSFPNGSRDGDAEISNPTQSANNDNNDDAAIDPELAGLPPVPTHWSVPTSPTRDTARILDFDHAQHLENSEIVVDPNLMDLGSASAEGNVGVLSPTTTLMTAIAAARGEDITENYANGDRLALSLGAAFEQREGSGHKVQGSGFEGVNGDLGVDEETRTQVESQGTNEKPEIDLVAWLRKSYTFVPPPYGDKPTPTVLREDLYTQMARDLPSSCPLPSKDQVAALVLKAFPKATWESSVTEGPVYAVRGLVKKVGNTSKHRYTKSCNLSELAEVALNRELTASTEAENASTGNYSPPDSASVSLVTGTPRRSALDDLAHAAGLVEQSPMDNNGPQFPTLEEVAAAASKEGLAVKKRRTTASSGMIIPPQVGLPDDAASNSDWQATGWSTSQGNPYGLGWPHDTTLNSVVSQFQGGEELPAVPSASVPAPTAGPVKRKRASTKGNSKRGQQNGADGVLHTEGQSDVRASSAHAGPSSSRSGSAKGKQKKPIYTNQANVSSTDPNVKHYKPNFTYHELITHEIKRSADGRLQLSEIYRRISERYPYFKLGEPGWQNSIRHNLSLKKCFVRVDRPSDNAADKAGKGGWWTYNPGTDADGRPGRKGLSGKGTGEYRKGSTPSDIASRSGSREREMEVDQQAQPEQQHMGGAGSESLAGTPGMVLQYPPFQFDQSHLQSGI</sequence>
<dbReference type="Proteomes" id="UP001230649">
    <property type="component" value="Unassembled WGS sequence"/>
</dbReference>